<dbReference type="AlphaFoldDB" id="A0AAD4X8L2"/>
<sequence>MAGIRNGFVSFKASVKKGFEYVKAFLVGNTMKLMARNEKELSEADLQIAKMQVDATNAAENTKKRISKK</sequence>
<keyword evidence="2" id="KW-1185">Reference proteome</keyword>
<gene>
    <name evidence="1" type="ORF">MKW98_005989</name>
</gene>
<dbReference type="EMBL" id="JAJJMB010013545">
    <property type="protein sequence ID" value="KAI3867612.1"/>
    <property type="molecule type" value="Genomic_DNA"/>
</dbReference>
<reference evidence="1" key="1">
    <citation type="submission" date="2022-04" db="EMBL/GenBank/DDBJ databases">
        <title>A functionally conserved STORR gene fusion in Papaver species that diverged 16.8 million years ago.</title>
        <authorList>
            <person name="Catania T."/>
        </authorList>
    </citation>
    <scope>NUCLEOTIDE SEQUENCE</scope>
    <source>
        <strain evidence="1">S-188037</strain>
    </source>
</reference>
<accession>A0AAD4X8L2</accession>
<proteinExistence type="predicted"/>
<comment type="caution">
    <text evidence="1">The sequence shown here is derived from an EMBL/GenBank/DDBJ whole genome shotgun (WGS) entry which is preliminary data.</text>
</comment>
<dbReference type="Proteomes" id="UP001202328">
    <property type="component" value="Unassembled WGS sequence"/>
</dbReference>
<protein>
    <submittedName>
        <fullName evidence="1">Uncharacterized protein</fullName>
    </submittedName>
</protein>
<name>A0AAD4X8L2_9MAGN</name>
<evidence type="ECO:0000313" key="2">
    <source>
        <dbReference type="Proteomes" id="UP001202328"/>
    </source>
</evidence>
<organism evidence="1 2">
    <name type="scientific">Papaver atlanticum</name>
    <dbReference type="NCBI Taxonomy" id="357466"/>
    <lineage>
        <taxon>Eukaryota</taxon>
        <taxon>Viridiplantae</taxon>
        <taxon>Streptophyta</taxon>
        <taxon>Embryophyta</taxon>
        <taxon>Tracheophyta</taxon>
        <taxon>Spermatophyta</taxon>
        <taxon>Magnoliopsida</taxon>
        <taxon>Ranunculales</taxon>
        <taxon>Papaveraceae</taxon>
        <taxon>Papaveroideae</taxon>
        <taxon>Papaver</taxon>
    </lineage>
</organism>
<evidence type="ECO:0000313" key="1">
    <source>
        <dbReference type="EMBL" id="KAI3867612.1"/>
    </source>
</evidence>